<dbReference type="GO" id="GO:0016567">
    <property type="term" value="P:protein ubiquitination"/>
    <property type="evidence" value="ECO:0007669"/>
    <property type="project" value="TreeGrafter"/>
</dbReference>
<dbReference type="GO" id="GO:0008270">
    <property type="term" value="F:zinc ion binding"/>
    <property type="evidence" value="ECO:0007669"/>
    <property type="project" value="UniProtKB-KW"/>
</dbReference>
<protein>
    <recommendedName>
        <fullName evidence="5">RING-type domain-containing protein</fullName>
    </recommendedName>
</protein>
<organism evidence="6 7">
    <name type="scientific">Lasiosphaeris hirsuta</name>
    <dbReference type="NCBI Taxonomy" id="260670"/>
    <lineage>
        <taxon>Eukaryota</taxon>
        <taxon>Fungi</taxon>
        <taxon>Dikarya</taxon>
        <taxon>Ascomycota</taxon>
        <taxon>Pezizomycotina</taxon>
        <taxon>Sordariomycetes</taxon>
        <taxon>Sordariomycetidae</taxon>
        <taxon>Sordariales</taxon>
        <taxon>Lasiosphaeriaceae</taxon>
        <taxon>Lasiosphaeris</taxon>
    </lineage>
</organism>
<feature type="domain" description="RING-type" evidence="5">
    <location>
        <begin position="47"/>
        <end position="87"/>
    </location>
</feature>
<dbReference type="InterPro" id="IPR001841">
    <property type="entry name" value="Znf_RING"/>
</dbReference>
<sequence>MSLLFNQRTSLSSAFSKASLLALLIHKYISRTFECHPPSSMEQELTCAICQCIFFDPVKLLDCQHIFCGSCIKPWLENPNTACPQCRTVPRAATSDRLLSNLVNGFLADNPNKALSDADKTNRRQEYSPGMDISPLVPFMLDTPQIPGPRTLVPNPLHVMTPEPDEEVPEISRGSWPARYRTAPPRPPASTCSEIEIAPHGPARATSSMLERLLYDLPPRARLPGNYDSPAYGSPQTRAPQVAHTINNYYYQAPVHSQAPASPHIFQQHFQSGSSPYGVIVNGAPLDTYQYNQLISTGVAVQPGNYWYDNRSGLYGYQGGPGIGQILPGLNLGGPLASNASGYSNTNIYINGREIHAMDLASLHRWGYFPPSGKRYWLDADGSYGQEGMPHVREGNLSINSAAILASYLIARPAATGCIIL</sequence>
<dbReference type="EMBL" id="JAUKUA010000001">
    <property type="protein sequence ID" value="KAK0731949.1"/>
    <property type="molecule type" value="Genomic_DNA"/>
</dbReference>
<dbReference type="SUPFAM" id="SSF57850">
    <property type="entry name" value="RING/U-box"/>
    <property type="match status" value="1"/>
</dbReference>
<dbReference type="GO" id="GO:0006511">
    <property type="term" value="P:ubiquitin-dependent protein catabolic process"/>
    <property type="evidence" value="ECO:0007669"/>
    <property type="project" value="TreeGrafter"/>
</dbReference>
<evidence type="ECO:0000313" key="7">
    <source>
        <dbReference type="Proteomes" id="UP001172102"/>
    </source>
</evidence>
<dbReference type="Pfam" id="PF13923">
    <property type="entry name" value="zf-C3HC4_2"/>
    <property type="match status" value="1"/>
</dbReference>
<evidence type="ECO:0000256" key="4">
    <source>
        <dbReference type="PROSITE-ProRule" id="PRU00175"/>
    </source>
</evidence>
<dbReference type="InterPro" id="IPR013083">
    <property type="entry name" value="Znf_RING/FYVE/PHD"/>
</dbReference>
<dbReference type="InterPro" id="IPR017907">
    <property type="entry name" value="Znf_RING_CS"/>
</dbReference>
<dbReference type="PANTHER" id="PTHR16079">
    <property type="entry name" value="UBIQUITIN LIGASE PROTEIN CHFR"/>
    <property type="match status" value="1"/>
</dbReference>
<reference evidence="6" key="1">
    <citation type="submission" date="2023-06" db="EMBL/GenBank/DDBJ databases">
        <title>Genome-scale phylogeny and comparative genomics of the fungal order Sordariales.</title>
        <authorList>
            <consortium name="Lawrence Berkeley National Laboratory"/>
            <person name="Hensen N."/>
            <person name="Bonometti L."/>
            <person name="Westerberg I."/>
            <person name="Brannstrom I.O."/>
            <person name="Guillou S."/>
            <person name="Cros-Aarteil S."/>
            <person name="Calhoun S."/>
            <person name="Haridas S."/>
            <person name="Kuo A."/>
            <person name="Mondo S."/>
            <person name="Pangilinan J."/>
            <person name="Riley R."/>
            <person name="Labutti K."/>
            <person name="Andreopoulos B."/>
            <person name="Lipzen A."/>
            <person name="Chen C."/>
            <person name="Yanf M."/>
            <person name="Daum C."/>
            <person name="Ng V."/>
            <person name="Clum A."/>
            <person name="Steindorff A."/>
            <person name="Ohm R."/>
            <person name="Martin F."/>
            <person name="Silar P."/>
            <person name="Natvig D."/>
            <person name="Lalanne C."/>
            <person name="Gautier V."/>
            <person name="Ament-Velasquez S.L."/>
            <person name="Kruys A."/>
            <person name="Hutchinson M.I."/>
            <person name="Powell A.J."/>
            <person name="Barry K."/>
            <person name="Miller A.N."/>
            <person name="Grigoriev I.V."/>
            <person name="Debuchy R."/>
            <person name="Gladieux P."/>
            <person name="Thoren M.H."/>
            <person name="Johannesson H."/>
        </authorList>
    </citation>
    <scope>NUCLEOTIDE SEQUENCE</scope>
    <source>
        <strain evidence="6">SMH4607-1</strain>
    </source>
</reference>
<evidence type="ECO:0000256" key="3">
    <source>
        <dbReference type="ARBA" id="ARBA00022833"/>
    </source>
</evidence>
<keyword evidence="2 4" id="KW-0863">Zinc-finger</keyword>
<dbReference type="SMART" id="SM00184">
    <property type="entry name" value="RING"/>
    <property type="match status" value="1"/>
</dbReference>
<keyword evidence="7" id="KW-1185">Reference proteome</keyword>
<accession>A0AA40BCY5</accession>
<proteinExistence type="predicted"/>
<evidence type="ECO:0000256" key="2">
    <source>
        <dbReference type="ARBA" id="ARBA00022771"/>
    </source>
</evidence>
<dbReference type="GO" id="GO:0005634">
    <property type="term" value="C:nucleus"/>
    <property type="evidence" value="ECO:0007669"/>
    <property type="project" value="TreeGrafter"/>
</dbReference>
<name>A0AA40BCY5_9PEZI</name>
<evidence type="ECO:0000256" key="1">
    <source>
        <dbReference type="ARBA" id="ARBA00022723"/>
    </source>
</evidence>
<evidence type="ECO:0000259" key="5">
    <source>
        <dbReference type="PROSITE" id="PS50089"/>
    </source>
</evidence>
<dbReference type="Proteomes" id="UP001172102">
    <property type="component" value="Unassembled WGS sequence"/>
</dbReference>
<evidence type="ECO:0000313" key="6">
    <source>
        <dbReference type="EMBL" id="KAK0731949.1"/>
    </source>
</evidence>
<dbReference type="GO" id="GO:0004842">
    <property type="term" value="F:ubiquitin-protein transferase activity"/>
    <property type="evidence" value="ECO:0007669"/>
    <property type="project" value="TreeGrafter"/>
</dbReference>
<dbReference type="PROSITE" id="PS50089">
    <property type="entry name" value="ZF_RING_2"/>
    <property type="match status" value="1"/>
</dbReference>
<dbReference type="InterPro" id="IPR052256">
    <property type="entry name" value="E3_ubiquitin-ligase_CHFR"/>
</dbReference>
<dbReference type="PANTHER" id="PTHR16079:SF4">
    <property type="entry name" value="E3 UBIQUITIN-PROTEIN LIGASE CHFR"/>
    <property type="match status" value="1"/>
</dbReference>
<dbReference type="PROSITE" id="PS00518">
    <property type="entry name" value="ZF_RING_1"/>
    <property type="match status" value="1"/>
</dbReference>
<keyword evidence="3" id="KW-0862">Zinc</keyword>
<dbReference type="Gene3D" id="3.30.40.10">
    <property type="entry name" value="Zinc/RING finger domain, C3HC4 (zinc finger)"/>
    <property type="match status" value="1"/>
</dbReference>
<gene>
    <name evidence="6" type="ORF">B0H67DRAFT_566288</name>
</gene>
<dbReference type="AlphaFoldDB" id="A0AA40BCY5"/>
<comment type="caution">
    <text evidence="6">The sequence shown here is derived from an EMBL/GenBank/DDBJ whole genome shotgun (WGS) entry which is preliminary data.</text>
</comment>
<keyword evidence="1" id="KW-0479">Metal-binding</keyword>